<protein>
    <submittedName>
        <fullName evidence="5">Protein-(Glutamine-N5) methyltransferase, ribosomal protein L3-specific</fullName>
        <ecNumber evidence="5">2.1.1.72</ecNumber>
    </submittedName>
</protein>
<gene>
    <name evidence="5" type="ordered locus">Lcho_2519</name>
</gene>
<dbReference type="InterPro" id="IPR004556">
    <property type="entry name" value="HemK-like"/>
</dbReference>
<reference evidence="5 6" key="1">
    <citation type="submission" date="2008-03" db="EMBL/GenBank/DDBJ databases">
        <title>Complete sequence of Leptothrix cholodnii SP-6.</title>
        <authorList>
            <consortium name="US DOE Joint Genome Institute"/>
            <person name="Copeland A."/>
            <person name="Lucas S."/>
            <person name="Lapidus A."/>
            <person name="Glavina del Rio T."/>
            <person name="Dalin E."/>
            <person name="Tice H."/>
            <person name="Bruce D."/>
            <person name="Goodwin L."/>
            <person name="Pitluck S."/>
            <person name="Chertkov O."/>
            <person name="Brettin T."/>
            <person name="Detter J.C."/>
            <person name="Han C."/>
            <person name="Kuske C.R."/>
            <person name="Schmutz J."/>
            <person name="Larimer F."/>
            <person name="Land M."/>
            <person name="Hauser L."/>
            <person name="Kyrpides N."/>
            <person name="Lykidis A."/>
            <person name="Emerson D."/>
            <person name="Richardson P."/>
        </authorList>
    </citation>
    <scope>NUCLEOTIDE SEQUENCE [LARGE SCALE GENOMIC DNA]</scope>
    <source>
        <strain evidence="6">ATCC 51168 / LMG 8142 / SP-6</strain>
    </source>
</reference>
<dbReference type="InterPro" id="IPR007848">
    <property type="entry name" value="Small_mtfrase_dom"/>
</dbReference>
<dbReference type="GO" id="GO:0005829">
    <property type="term" value="C:cytosol"/>
    <property type="evidence" value="ECO:0007669"/>
    <property type="project" value="TreeGrafter"/>
</dbReference>
<dbReference type="NCBIfam" id="TIGR00536">
    <property type="entry name" value="hemK_fam"/>
    <property type="match status" value="1"/>
</dbReference>
<dbReference type="InterPro" id="IPR002052">
    <property type="entry name" value="DNA_methylase_N6_adenine_CS"/>
</dbReference>
<keyword evidence="6" id="KW-1185">Reference proteome</keyword>
<evidence type="ECO:0000259" key="4">
    <source>
        <dbReference type="Pfam" id="PF05175"/>
    </source>
</evidence>
<dbReference type="InterPro" id="IPR029063">
    <property type="entry name" value="SAM-dependent_MTases_sf"/>
</dbReference>
<evidence type="ECO:0000256" key="2">
    <source>
        <dbReference type="ARBA" id="ARBA00022679"/>
    </source>
</evidence>
<dbReference type="RefSeq" id="WP_012347540.1">
    <property type="nucleotide sequence ID" value="NC_010524.1"/>
</dbReference>
<dbReference type="NCBIfam" id="TIGR03533">
    <property type="entry name" value="L3_gln_methyl"/>
    <property type="match status" value="1"/>
</dbReference>
<proteinExistence type="predicted"/>
<name>B1Y6E8_LEPCP</name>
<dbReference type="EC" id="2.1.1.72" evidence="5"/>
<organism evidence="5 6">
    <name type="scientific">Leptothrix cholodnii (strain ATCC 51168 / LMG 8142 / SP-6)</name>
    <name type="common">Leptothrix discophora (strain SP-6)</name>
    <dbReference type="NCBI Taxonomy" id="395495"/>
    <lineage>
        <taxon>Bacteria</taxon>
        <taxon>Pseudomonadati</taxon>
        <taxon>Pseudomonadota</taxon>
        <taxon>Betaproteobacteria</taxon>
        <taxon>Burkholderiales</taxon>
        <taxon>Sphaerotilaceae</taxon>
        <taxon>Leptothrix</taxon>
    </lineage>
</organism>
<dbReference type="eggNOG" id="COG2890">
    <property type="taxonomic scope" value="Bacteria"/>
</dbReference>
<evidence type="ECO:0000256" key="3">
    <source>
        <dbReference type="ARBA" id="ARBA00022691"/>
    </source>
</evidence>
<evidence type="ECO:0000313" key="5">
    <source>
        <dbReference type="EMBL" id="ACB34784.1"/>
    </source>
</evidence>
<dbReference type="PIRSF" id="PIRSF037167">
    <property type="entry name" value="Mtase_YfcB_prd"/>
    <property type="match status" value="1"/>
</dbReference>
<evidence type="ECO:0000256" key="1">
    <source>
        <dbReference type="ARBA" id="ARBA00022603"/>
    </source>
</evidence>
<dbReference type="PANTHER" id="PTHR47806:SF1">
    <property type="entry name" value="RIBOSOMAL PROTEIN UL3 GLUTAMINE METHYLTRANSFERASE"/>
    <property type="match status" value="1"/>
</dbReference>
<sequence length="319" mass="33915">MNPTSPSPADQAGSAAVAPAIDATTSTTTTVHALVQAMSTRLTQAGVAFGHGTTNARDEAAWLTMWKLGLSLDAYDEVADSPVSPANVAGVEAVIAERIASRKPAAYLTHEAWLQGVPFYVDERCIVPRSFIAELLGDPQYGDMLDAWLSDQTRRVLDLCTGNGSLAVLAAMAYPDVVVDGADLSHDALDVARINVQRHQLGERITLLHSDGLKSVNGPYDLILCNPPYVNAQSMAALPPEFKAEPELALAGGADGMDFIRALLADLPKNLTPHGVLVLEIGHERAHFEAAFPRLPAIWLETSAGSDQVLLLPRDVLAA</sequence>
<dbReference type="CDD" id="cd02440">
    <property type="entry name" value="AdoMet_MTases"/>
    <property type="match status" value="1"/>
</dbReference>
<dbReference type="EMBL" id="CP001013">
    <property type="protein sequence ID" value="ACB34784.1"/>
    <property type="molecule type" value="Genomic_DNA"/>
</dbReference>
<dbReference type="SUPFAM" id="SSF53335">
    <property type="entry name" value="S-adenosyl-L-methionine-dependent methyltransferases"/>
    <property type="match status" value="1"/>
</dbReference>
<dbReference type="GO" id="GO:0009007">
    <property type="term" value="F:site-specific DNA-methyltransferase (adenine-specific) activity"/>
    <property type="evidence" value="ECO:0007669"/>
    <property type="project" value="UniProtKB-EC"/>
</dbReference>
<keyword evidence="2 5" id="KW-0808">Transferase</keyword>
<feature type="domain" description="Methyltransferase small" evidence="4">
    <location>
        <begin position="151"/>
        <end position="234"/>
    </location>
</feature>
<keyword evidence="5" id="KW-0689">Ribosomal protein</keyword>
<evidence type="ECO:0000313" key="6">
    <source>
        <dbReference type="Proteomes" id="UP000001693"/>
    </source>
</evidence>
<dbReference type="GO" id="GO:0003676">
    <property type="term" value="F:nucleic acid binding"/>
    <property type="evidence" value="ECO:0007669"/>
    <property type="project" value="InterPro"/>
</dbReference>
<keyword evidence="3" id="KW-0949">S-adenosyl-L-methionine</keyword>
<dbReference type="AlphaFoldDB" id="B1Y6E8"/>
<dbReference type="KEGG" id="lch:Lcho_2519"/>
<keyword evidence="5" id="KW-0687">Ribonucleoprotein</keyword>
<dbReference type="GO" id="GO:0036009">
    <property type="term" value="F:protein-glutamine N-methyltransferase activity"/>
    <property type="evidence" value="ECO:0007669"/>
    <property type="project" value="InterPro"/>
</dbReference>
<dbReference type="PANTHER" id="PTHR47806">
    <property type="entry name" value="50S RIBOSOMAL PROTEIN L3 GLUTAMINE METHYLTRANSFERASE"/>
    <property type="match status" value="1"/>
</dbReference>
<dbReference type="Gene3D" id="3.40.50.150">
    <property type="entry name" value="Vaccinia Virus protein VP39"/>
    <property type="match status" value="1"/>
</dbReference>
<keyword evidence="1 5" id="KW-0489">Methyltransferase</keyword>
<dbReference type="PROSITE" id="PS00092">
    <property type="entry name" value="N6_MTASE"/>
    <property type="match status" value="1"/>
</dbReference>
<dbReference type="STRING" id="395495.Lcho_2519"/>
<dbReference type="GO" id="GO:0032259">
    <property type="term" value="P:methylation"/>
    <property type="evidence" value="ECO:0007669"/>
    <property type="project" value="UniProtKB-KW"/>
</dbReference>
<dbReference type="Pfam" id="PF05175">
    <property type="entry name" value="MTS"/>
    <property type="match status" value="1"/>
</dbReference>
<dbReference type="Proteomes" id="UP000001693">
    <property type="component" value="Chromosome"/>
</dbReference>
<dbReference type="HOGENOM" id="CLU_018398_5_1_4"/>
<accession>B1Y6E8</accession>
<dbReference type="OrthoDB" id="9800643at2"/>
<dbReference type="GO" id="GO:0005840">
    <property type="term" value="C:ribosome"/>
    <property type="evidence" value="ECO:0007669"/>
    <property type="project" value="UniProtKB-KW"/>
</dbReference>
<dbReference type="InterPro" id="IPR017127">
    <property type="entry name" value="Ribosome_uL3_MTase"/>
</dbReference>